<keyword evidence="6" id="KW-0411">Iron-sulfur</keyword>
<keyword evidence="4" id="KW-0479">Metal-binding</keyword>
<dbReference type="SFLD" id="SFLDG01384">
    <property type="entry name" value="thioether_bond_formation_requi"/>
    <property type="match status" value="1"/>
</dbReference>
<dbReference type="CDD" id="cd01335">
    <property type="entry name" value="Radical_SAM"/>
    <property type="match status" value="1"/>
</dbReference>
<dbReference type="PANTHER" id="PTHR43273">
    <property type="entry name" value="ANAEROBIC SULFATASE-MATURATING ENZYME HOMOLOG ASLB-RELATED"/>
    <property type="match status" value="1"/>
</dbReference>
<dbReference type="InterPro" id="IPR023885">
    <property type="entry name" value="4Fe4S-binding_SPASM_dom"/>
</dbReference>
<keyword evidence="3" id="KW-0949">S-adenosyl-L-methionine</keyword>
<dbReference type="Proteomes" id="UP001634413">
    <property type="component" value="Unassembled WGS sequence"/>
</dbReference>
<evidence type="ECO:0000256" key="6">
    <source>
        <dbReference type="ARBA" id="ARBA00023014"/>
    </source>
</evidence>
<dbReference type="Pfam" id="PF13186">
    <property type="entry name" value="SPASM"/>
    <property type="match status" value="1"/>
</dbReference>
<comment type="cofactor">
    <cofactor evidence="1">
        <name>[4Fe-4S] cluster</name>
        <dbReference type="ChEBI" id="CHEBI:49883"/>
    </cofactor>
</comment>
<dbReference type="SUPFAM" id="SSF102114">
    <property type="entry name" value="Radical SAM enzymes"/>
    <property type="match status" value="1"/>
</dbReference>
<accession>A0ABW9KDR0</accession>
<sequence length="374" mass="43639">MIKVMLTNACNLNCKYCYEKNKANKSMKLKTAIETIDFYFDKYNKFDSISSLRFHGGEPLLQFDILKEMVYYFEKKSNALNKDSKFELTTNGTLINEEIANFINEHDFKVTVSLDGNKSEHDKNRVFLNGEGSYDETIIGLKTLRNIVGPNKIFLRLTITPDTVDSLYENIRFLMNLGYKKFRLSLDFYSNWIGEEFKIEKQFTKLKNLYIENRGSIYLDIFDGNYTNYILENQNIVYCNAGLGSVIVDTDGILYPCAYSMDEEFQIGNIWTGVKFEKFSEIIKKYFNKNNQIYKKCKECEVKRFCMGLKCSFVNLSINGKLNVPPYGMCVQEKILYYLMKDIISTLILNNDYEFKKLVDIIKSKKELSIIEGL</sequence>
<comment type="caution">
    <text evidence="9">The sequence shown here is derived from an EMBL/GenBank/DDBJ whole genome shotgun (WGS) entry which is preliminary data.</text>
</comment>
<evidence type="ECO:0000259" key="8">
    <source>
        <dbReference type="PROSITE" id="PS51918"/>
    </source>
</evidence>
<dbReference type="SFLD" id="SFLDG01386">
    <property type="entry name" value="main_SPASM_domain-containing"/>
    <property type="match status" value="1"/>
</dbReference>
<dbReference type="Gene3D" id="3.20.20.70">
    <property type="entry name" value="Aldolase class I"/>
    <property type="match status" value="1"/>
</dbReference>
<name>A0ABW9KDR0_9FIRM</name>
<dbReference type="PROSITE" id="PS01305">
    <property type="entry name" value="MOAA_NIFB_PQQE"/>
    <property type="match status" value="1"/>
</dbReference>
<dbReference type="PANTHER" id="PTHR43273:SF3">
    <property type="entry name" value="ANAEROBIC SULFATASE-MATURATING ENZYME HOMOLOG ASLB-RELATED"/>
    <property type="match status" value="1"/>
</dbReference>
<keyword evidence="2" id="KW-0004">4Fe-4S</keyword>
<evidence type="ECO:0000256" key="1">
    <source>
        <dbReference type="ARBA" id="ARBA00001966"/>
    </source>
</evidence>
<evidence type="ECO:0000256" key="5">
    <source>
        <dbReference type="ARBA" id="ARBA00023004"/>
    </source>
</evidence>
<comment type="similarity">
    <text evidence="7">Belongs to the radical SAM superfamily. Anaerobic sulfatase-maturating enzyme family.</text>
</comment>
<dbReference type="NCBIfam" id="TIGR04085">
    <property type="entry name" value="rSAM_more_4Fe4S"/>
    <property type="match status" value="1"/>
</dbReference>
<gene>
    <name evidence="9" type="ORF">ABDJ34_04935</name>
</gene>
<evidence type="ECO:0000256" key="4">
    <source>
        <dbReference type="ARBA" id="ARBA00022723"/>
    </source>
</evidence>
<evidence type="ECO:0000313" key="10">
    <source>
        <dbReference type="Proteomes" id="UP001634413"/>
    </source>
</evidence>
<evidence type="ECO:0000256" key="2">
    <source>
        <dbReference type="ARBA" id="ARBA00022485"/>
    </source>
</evidence>
<dbReference type="Pfam" id="PF04055">
    <property type="entry name" value="Radical_SAM"/>
    <property type="match status" value="1"/>
</dbReference>
<dbReference type="InterPro" id="IPR023867">
    <property type="entry name" value="Sulphatase_maturase_rSAM"/>
</dbReference>
<dbReference type="InterPro" id="IPR000385">
    <property type="entry name" value="MoaA_NifB_PqqE_Fe-S-bd_CS"/>
</dbReference>
<proteinExistence type="inferred from homology"/>
<evidence type="ECO:0000256" key="7">
    <source>
        <dbReference type="ARBA" id="ARBA00023601"/>
    </source>
</evidence>
<organism evidence="9 10">
    <name type="scientific">Finegoldia dalianensis</name>
    <dbReference type="NCBI Taxonomy" id="3145239"/>
    <lineage>
        <taxon>Bacteria</taxon>
        <taxon>Bacillati</taxon>
        <taxon>Bacillota</taxon>
        <taxon>Tissierellia</taxon>
        <taxon>Tissierellales</taxon>
        <taxon>Peptoniphilaceae</taxon>
        <taxon>Finegoldia</taxon>
    </lineage>
</organism>
<dbReference type="InterPro" id="IPR007197">
    <property type="entry name" value="rSAM"/>
</dbReference>
<dbReference type="PROSITE" id="PS51918">
    <property type="entry name" value="RADICAL_SAM"/>
    <property type="match status" value="1"/>
</dbReference>
<evidence type="ECO:0000256" key="3">
    <source>
        <dbReference type="ARBA" id="ARBA00022691"/>
    </source>
</evidence>
<dbReference type="RefSeq" id="WP_412701577.1">
    <property type="nucleotide sequence ID" value="NZ_JBDLBQ010000004.1"/>
</dbReference>
<dbReference type="EMBL" id="JBDLBQ010000004">
    <property type="protein sequence ID" value="MFN2102250.1"/>
    <property type="molecule type" value="Genomic_DNA"/>
</dbReference>
<reference evidence="9 10" key="1">
    <citation type="journal article" date="2024" name="Anaerobe">
        <title>The identification of Finegoldia dalianensis sp. nov., isolated from the pus of a patient with skin abscess and genomic analysis of the strains belonging to Finegoldia genus.</title>
        <authorList>
            <person name="Li Y."/>
            <person name="Wang Y."/>
            <person name="Xiao D."/>
            <person name="Wang J."/>
            <person name="Jin D."/>
        </authorList>
    </citation>
    <scope>NUCLEOTIDE SEQUENCE [LARGE SCALE GENOMIC DNA]</scope>
    <source>
        <strain evidence="9 10">LY240594</strain>
    </source>
</reference>
<dbReference type="InterPro" id="IPR013785">
    <property type="entry name" value="Aldolase_TIM"/>
</dbReference>
<feature type="domain" description="Radical SAM core" evidence="8">
    <location>
        <begin position="1"/>
        <end position="216"/>
    </location>
</feature>
<dbReference type="InterPro" id="IPR058240">
    <property type="entry name" value="rSAM_sf"/>
</dbReference>
<evidence type="ECO:0000313" key="9">
    <source>
        <dbReference type="EMBL" id="MFN2102250.1"/>
    </source>
</evidence>
<dbReference type="SFLD" id="SFLDS00029">
    <property type="entry name" value="Radical_SAM"/>
    <property type="match status" value="1"/>
</dbReference>
<keyword evidence="10" id="KW-1185">Reference proteome</keyword>
<protein>
    <submittedName>
        <fullName evidence="9">Radical SAM protein</fullName>
    </submittedName>
</protein>
<keyword evidence="5" id="KW-0408">Iron</keyword>
<dbReference type="SFLD" id="SFLDG01067">
    <property type="entry name" value="SPASM/twitch_domain_containing"/>
    <property type="match status" value="1"/>
</dbReference>